<dbReference type="AlphaFoldDB" id="A0A1A8I9Z2"/>
<protein>
    <submittedName>
        <fullName evidence="2">Uncharacterized protein</fullName>
    </submittedName>
</protein>
<name>A0A1A8I9Z2_NOTKU</name>
<sequence>MSLPSLFVCLFPGSASHPPHSTEPGQPVLSMNSQFDQNLNQMELQQEFDALSDPVKRAGGDWMRQVPDPDPDPHPSGKPKPRRKTGLIQTLHLASCKQPITARSNLHENYALTSNSLHVHVSHKGCT</sequence>
<reference evidence="2" key="2">
    <citation type="submission" date="2016-06" db="EMBL/GenBank/DDBJ databases">
        <title>The genome of a short-lived fish provides insights into sex chromosome evolution and the genetic control of aging.</title>
        <authorList>
            <person name="Reichwald K."/>
            <person name="Felder M."/>
            <person name="Petzold A."/>
            <person name="Koch P."/>
            <person name="Groth M."/>
            <person name="Platzer M."/>
        </authorList>
    </citation>
    <scope>NUCLEOTIDE SEQUENCE</scope>
    <source>
        <tissue evidence="2">Brain</tissue>
    </source>
</reference>
<reference evidence="2" key="1">
    <citation type="submission" date="2016-05" db="EMBL/GenBank/DDBJ databases">
        <authorList>
            <person name="Lavstsen T."/>
            <person name="Jespersen J.S."/>
        </authorList>
    </citation>
    <scope>NUCLEOTIDE SEQUENCE</scope>
    <source>
        <tissue evidence="2">Brain</tissue>
    </source>
</reference>
<evidence type="ECO:0000313" key="2">
    <source>
        <dbReference type="EMBL" id="SBQ94241.1"/>
    </source>
</evidence>
<accession>A0A1A8I9Z2</accession>
<feature type="region of interest" description="Disordered" evidence="1">
    <location>
        <begin position="14"/>
        <end position="33"/>
    </location>
</feature>
<proteinExistence type="predicted"/>
<feature type="region of interest" description="Disordered" evidence="1">
    <location>
        <begin position="53"/>
        <end position="84"/>
    </location>
</feature>
<dbReference type="EMBL" id="HAED01008029">
    <property type="protein sequence ID" value="SBQ94241.1"/>
    <property type="molecule type" value="Transcribed_RNA"/>
</dbReference>
<evidence type="ECO:0000256" key="1">
    <source>
        <dbReference type="SAM" id="MobiDB-lite"/>
    </source>
</evidence>
<organism evidence="2">
    <name type="scientific">Nothobranchius kuhntae</name>
    <name type="common">Beira killifish</name>
    <dbReference type="NCBI Taxonomy" id="321403"/>
    <lineage>
        <taxon>Eukaryota</taxon>
        <taxon>Metazoa</taxon>
        <taxon>Chordata</taxon>
        <taxon>Craniata</taxon>
        <taxon>Vertebrata</taxon>
        <taxon>Euteleostomi</taxon>
        <taxon>Actinopterygii</taxon>
        <taxon>Neopterygii</taxon>
        <taxon>Teleostei</taxon>
        <taxon>Neoteleostei</taxon>
        <taxon>Acanthomorphata</taxon>
        <taxon>Ovalentaria</taxon>
        <taxon>Atherinomorphae</taxon>
        <taxon>Cyprinodontiformes</taxon>
        <taxon>Nothobranchiidae</taxon>
        <taxon>Nothobranchius</taxon>
    </lineage>
</organism>
<gene>
    <name evidence="2" type="primary">Nfu_g_1_007630</name>
</gene>